<gene>
    <name evidence="2" type="ORF">ME0900_15980</name>
</gene>
<evidence type="ECO:0000313" key="3">
    <source>
        <dbReference type="Proteomes" id="UP001165243"/>
    </source>
</evidence>
<dbReference type="EMBL" id="BSWK01000028">
    <property type="protein sequence ID" value="GMB87224.1"/>
    <property type="molecule type" value="Genomic_DNA"/>
</dbReference>
<dbReference type="Proteomes" id="UP001165243">
    <property type="component" value="Unassembled WGS sequence"/>
</dbReference>
<accession>A0AAV5PDM2</accession>
<keyword evidence="1" id="KW-0732">Signal</keyword>
<organism evidence="2 3">
    <name type="scientific">Lactobacillus delbrueckii subsp. bulgaricus</name>
    <dbReference type="NCBI Taxonomy" id="1585"/>
    <lineage>
        <taxon>Bacteria</taxon>
        <taxon>Bacillati</taxon>
        <taxon>Bacillota</taxon>
        <taxon>Bacilli</taxon>
        <taxon>Lactobacillales</taxon>
        <taxon>Lactobacillaceae</taxon>
        <taxon>Lactobacillus</taxon>
    </lineage>
</organism>
<comment type="caution">
    <text evidence="2">The sequence shown here is derived from an EMBL/GenBank/DDBJ whole genome shotgun (WGS) entry which is preliminary data.</text>
</comment>
<feature type="chain" id="PRO_5043551567" evidence="1">
    <location>
        <begin position="27"/>
        <end position="60"/>
    </location>
</feature>
<dbReference type="AlphaFoldDB" id="A0AAV5PDM2"/>
<name>A0AAV5PDM2_LACDE</name>
<sequence length="60" mass="6425">MKKAMQKLTALLLASASFLVASPAKASSLADRNYQGQKVITVNQERPTFSKKALSTKKGA</sequence>
<evidence type="ECO:0000256" key="1">
    <source>
        <dbReference type="SAM" id="SignalP"/>
    </source>
</evidence>
<reference evidence="2" key="1">
    <citation type="submission" date="2023-04" db="EMBL/GenBank/DDBJ databases">
        <title>Draft genome sequences of Lactobacillus delbrueckii subsp. bulgaricus ME-900 and ME-901 with improved acid tolerance.</title>
        <authorList>
            <person name="Ishida T."/>
            <person name="Yamamoto E."/>
            <person name="Koizumi A."/>
            <person name="Fujiwara S."/>
            <person name="Makino S."/>
            <person name="Kano H."/>
            <person name="Kimura K."/>
        </authorList>
    </citation>
    <scope>NUCLEOTIDE SEQUENCE</scope>
    <source>
        <strain evidence="2">ME-900</strain>
    </source>
</reference>
<feature type="signal peptide" evidence="1">
    <location>
        <begin position="1"/>
        <end position="26"/>
    </location>
</feature>
<evidence type="ECO:0000313" key="2">
    <source>
        <dbReference type="EMBL" id="GMB87224.1"/>
    </source>
</evidence>
<protein>
    <submittedName>
        <fullName evidence="2">Uncharacterized protein</fullName>
    </submittedName>
</protein>
<proteinExistence type="predicted"/>